<sequence>MKTMASNVKNISVAFDPLNESNTFTNGDYISGRVTLEVVKKTHIESLFVKAKGKASVLWSENHGNNNVVVYYDKETCFKSVQYFIQEQKRKGQDGYSLLPDESGPYYSRIVEPGIHVYPFSFQIPHQDMPASFKGCHGKVVYFLEAKLCRSMSMPKKAKVHFNYVPQGDMSIPDLMMSQHGYKEKKMKFLTSGSVAMDVHTEKMGFHLGEQIKVKVDVVNNSSRTVKPKISLYQKQSFFASKKRKVSTKELLKEKGDPIDPSTKQCVTKVLNIPADTTVSILNCKVLKVEYRLKVYLDIKFAYDPEIKLPVVILPVCVTQKDTDVVNTDMGIGFESWTSKQT</sequence>
<dbReference type="EMBL" id="VFJC01000025">
    <property type="protein sequence ID" value="KAB5528536.1"/>
    <property type="molecule type" value="Genomic_DNA"/>
</dbReference>
<dbReference type="OrthoDB" id="2333384at2759"/>
<dbReference type="PANTHER" id="PTHR11188">
    <property type="entry name" value="ARRESTIN DOMAIN CONTAINING PROTEIN"/>
    <property type="match status" value="1"/>
</dbReference>
<proteinExistence type="inferred from homology"/>
<dbReference type="SMART" id="SM01017">
    <property type="entry name" value="Arrestin_C"/>
    <property type="match status" value="1"/>
</dbReference>
<evidence type="ECO:0000256" key="1">
    <source>
        <dbReference type="ARBA" id="ARBA00005298"/>
    </source>
</evidence>
<dbReference type="Gene3D" id="2.60.40.640">
    <property type="match status" value="2"/>
</dbReference>
<organism evidence="3 4">
    <name type="scientific">Pangasianodon hypophthalmus</name>
    <name type="common">Striped catfish</name>
    <name type="synonym">Helicophagus hypophthalmus</name>
    <dbReference type="NCBI Taxonomy" id="310915"/>
    <lineage>
        <taxon>Eukaryota</taxon>
        <taxon>Metazoa</taxon>
        <taxon>Chordata</taxon>
        <taxon>Craniata</taxon>
        <taxon>Vertebrata</taxon>
        <taxon>Euteleostomi</taxon>
        <taxon>Actinopterygii</taxon>
        <taxon>Neopterygii</taxon>
        <taxon>Teleostei</taxon>
        <taxon>Ostariophysi</taxon>
        <taxon>Siluriformes</taxon>
        <taxon>Pangasiidae</taxon>
        <taxon>Pangasianodon</taxon>
    </lineage>
</organism>
<dbReference type="GO" id="GO:0015031">
    <property type="term" value="P:protein transport"/>
    <property type="evidence" value="ECO:0007669"/>
    <property type="project" value="TreeGrafter"/>
</dbReference>
<dbReference type="InterPro" id="IPR011022">
    <property type="entry name" value="Arrestin_C-like"/>
</dbReference>
<dbReference type="InterPro" id="IPR014756">
    <property type="entry name" value="Ig_E-set"/>
</dbReference>
<gene>
    <name evidence="3" type="ORF">PHYPO_G00141340</name>
</gene>
<dbReference type="AlphaFoldDB" id="A0A5N5KDY3"/>
<reference evidence="3 4" key="1">
    <citation type="submission" date="2019-06" db="EMBL/GenBank/DDBJ databases">
        <title>A chromosome-scale genome assembly of the striped catfish, Pangasianodon hypophthalmus.</title>
        <authorList>
            <person name="Wen M."/>
            <person name="Zahm M."/>
            <person name="Roques C."/>
            <person name="Cabau C."/>
            <person name="Klopp C."/>
            <person name="Donnadieu C."/>
            <person name="Jouanno E."/>
            <person name="Avarre J.-C."/>
            <person name="Campet M."/>
            <person name="Ha T.T.T."/>
            <person name="Dugue R."/>
            <person name="Lampietro C."/>
            <person name="Louis A."/>
            <person name="Herpin A."/>
            <person name="Echchiki A."/>
            <person name="Berthelot C."/>
            <person name="Parey E."/>
            <person name="Roest-Crollius H."/>
            <person name="Braasch I."/>
            <person name="Postlethwait J."/>
            <person name="Bobe J."/>
            <person name="Montfort J."/>
            <person name="Bouchez O."/>
            <person name="Begum T."/>
            <person name="Schartl M."/>
            <person name="Guiguen Y."/>
        </authorList>
    </citation>
    <scope>NUCLEOTIDE SEQUENCE [LARGE SCALE GENOMIC DNA]</scope>
    <source>
        <strain evidence="3 4">Indonesia</strain>
        <tissue evidence="3">Blood</tissue>
    </source>
</reference>
<evidence type="ECO:0000313" key="4">
    <source>
        <dbReference type="Proteomes" id="UP000327468"/>
    </source>
</evidence>
<keyword evidence="4" id="KW-1185">Reference proteome</keyword>
<dbReference type="Pfam" id="PF02752">
    <property type="entry name" value="Arrestin_C"/>
    <property type="match status" value="1"/>
</dbReference>
<name>A0A5N5KDY3_PANHP</name>
<dbReference type="GO" id="GO:0007399">
    <property type="term" value="P:nervous system development"/>
    <property type="evidence" value="ECO:0007669"/>
    <property type="project" value="UniProtKB-ARBA"/>
</dbReference>
<comment type="caution">
    <text evidence="3">The sequence shown here is derived from an EMBL/GenBank/DDBJ whole genome shotgun (WGS) entry which is preliminary data.</text>
</comment>
<evidence type="ECO:0000313" key="3">
    <source>
        <dbReference type="EMBL" id="KAB5528536.1"/>
    </source>
</evidence>
<dbReference type="PANTHER" id="PTHR11188:SF135">
    <property type="entry name" value="ARRESTIN DOMAIN CONTAINING 3-LIKE-RELATED"/>
    <property type="match status" value="1"/>
</dbReference>
<comment type="similarity">
    <text evidence="1">Belongs to the arrestin family.</text>
</comment>
<dbReference type="InterPro" id="IPR050357">
    <property type="entry name" value="Arrestin_domain-protein"/>
</dbReference>
<dbReference type="InterPro" id="IPR011021">
    <property type="entry name" value="Arrestin-like_N"/>
</dbReference>
<dbReference type="GO" id="GO:0005737">
    <property type="term" value="C:cytoplasm"/>
    <property type="evidence" value="ECO:0007669"/>
    <property type="project" value="TreeGrafter"/>
</dbReference>
<accession>A0A5N5KDY3</accession>
<dbReference type="Pfam" id="PF00339">
    <property type="entry name" value="Arrestin_N"/>
    <property type="match status" value="1"/>
</dbReference>
<feature type="domain" description="Arrestin C-terminal-like" evidence="2">
    <location>
        <begin position="191"/>
        <end position="318"/>
    </location>
</feature>
<dbReference type="Proteomes" id="UP000327468">
    <property type="component" value="Chromosome 24"/>
</dbReference>
<dbReference type="GO" id="GO:0005886">
    <property type="term" value="C:plasma membrane"/>
    <property type="evidence" value="ECO:0007669"/>
    <property type="project" value="TreeGrafter"/>
</dbReference>
<evidence type="ECO:0000259" key="2">
    <source>
        <dbReference type="SMART" id="SM01017"/>
    </source>
</evidence>
<dbReference type="SUPFAM" id="SSF81296">
    <property type="entry name" value="E set domains"/>
    <property type="match status" value="2"/>
</dbReference>
<protein>
    <recommendedName>
        <fullName evidence="2">Arrestin C-terminal-like domain-containing protein</fullName>
    </recommendedName>
</protein>
<dbReference type="InterPro" id="IPR014752">
    <property type="entry name" value="Arrestin-like_C"/>
</dbReference>